<gene>
    <name evidence="2" type="ORF">TSAR_001860</name>
</gene>
<feature type="region of interest" description="Disordered" evidence="1">
    <location>
        <begin position="1"/>
        <end position="28"/>
    </location>
</feature>
<comment type="caution">
    <text evidence="2">The sequence shown here is derived from an EMBL/GenBank/DDBJ whole genome shotgun (WGS) entry which is preliminary data.</text>
</comment>
<keyword evidence="3" id="KW-1185">Reference proteome</keyword>
<evidence type="ECO:0000313" key="3">
    <source>
        <dbReference type="Proteomes" id="UP000215335"/>
    </source>
</evidence>
<proteinExistence type="predicted"/>
<organism evidence="2 3">
    <name type="scientific">Trichomalopsis sarcophagae</name>
    <dbReference type="NCBI Taxonomy" id="543379"/>
    <lineage>
        <taxon>Eukaryota</taxon>
        <taxon>Metazoa</taxon>
        <taxon>Ecdysozoa</taxon>
        <taxon>Arthropoda</taxon>
        <taxon>Hexapoda</taxon>
        <taxon>Insecta</taxon>
        <taxon>Pterygota</taxon>
        <taxon>Neoptera</taxon>
        <taxon>Endopterygota</taxon>
        <taxon>Hymenoptera</taxon>
        <taxon>Apocrita</taxon>
        <taxon>Proctotrupomorpha</taxon>
        <taxon>Chalcidoidea</taxon>
        <taxon>Pteromalidae</taxon>
        <taxon>Pteromalinae</taxon>
        <taxon>Trichomalopsis</taxon>
    </lineage>
</organism>
<protein>
    <submittedName>
        <fullName evidence="2">Uncharacterized protein</fullName>
    </submittedName>
</protein>
<feature type="compositionally biased region" description="Polar residues" evidence="1">
    <location>
        <begin position="1"/>
        <end position="15"/>
    </location>
</feature>
<dbReference type="AlphaFoldDB" id="A0A232FIL2"/>
<name>A0A232FIL2_9HYME</name>
<reference evidence="2 3" key="1">
    <citation type="journal article" date="2017" name="Curr. Biol.">
        <title>The Evolution of Venom by Co-option of Single-Copy Genes.</title>
        <authorList>
            <person name="Martinson E.O."/>
            <person name="Mrinalini"/>
            <person name="Kelkar Y.D."/>
            <person name="Chang C.H."/>
            <person name="Werren J.H."/>
        </authorList>
    </citation>
    <scope>NUCLEOTIDE SEQUENCE [LARGE SCALE GENOMIC DNA]</scope>
    <source>
        <strain evidence="2 3">Alberta</strain>
        <tissue evidence="2">Whole body</tissue>
    </source>
</reference>
<evidence type="ECO:0000313" key="2">
    <source>
        <dbReference type="EMBL" id="OXU30423.1"/>
    </source>
</evidence>
<dbReference type="EMBL" id="NNAY01000161">
    <property type="protein sequence ID" value="OXU30423.1"/>
    <property type="molecule type" value="Genomic_DNA"/>
</dbReference>
<accession>A0A232FIL2</accession>
<evidence type="ECO:0000256" key="1">
    <source>
        <dbReference type="SAM" id="MobiDB-lite"/>
    </source>
</evidence>
<sequence length="84" mass="9555">MTTSSAIQSDDGSQEISRKAGQRRRDQPRLHFARSFDSVSSSLRLAVSTASSLTAETVMRYALNDIMWTKKERFIFTTPWTPLK</sequence>
<dbReference type="Proteomes" id="UP000215335">
    <property type="component" value="Unassembled WGS sequence"/>
</dbReference>